<gene>
    <name evidence="1" type="ORF">A3F02_03505</name>
</gene>
<name>A0A1F5GWG8_9BACT</name>
<organism evidence="1 2">
    <name type="scientific">Candidatus Curtissbacteria bacterium RIFCSPHIGHO2_12_FULL_38_9b</name>
    <dbReference type="NCBI Taxonomy" id="1797720"/>
    <lineage>
        <taxon>Bacteria</taxon>
        <taxon>Candidatus Curtissiibacteriota</taxon>
    </lineage>
</organism>
<comment type="caution">
    <text evidence="1">The sequence shown here is derived from an EMBL/GenBank/DDBJ whole genome shotgun (WGS) entry which is preliminary data.</text>
</comment>
<dbReference type="Proteomes" id="UP000176666">
    <property type="component" value="Unassembled WGS sequence"/>
</dbReference>
<accession>A0A1F5GWG8</accession>
<evidence type="ECO:0000313" key="2">
    <source>
        <dbReference type="Proteomes" id="UP000176666"/>
    </source>
</evidence>
<evidence type="ECO:0000313" key="1">
    <source>
        <dbReference type="EMBL" id="OGD96155.1"/>
    </source>
</evidence>
<proteinExistence type="predicted"/>
<sequence length="82" mass="9087">MGYSAERGGLRPLRDIQEHAGEMGQPVMYSAPYRRPVIAEVRAPMQIEVTDPATNHKVLGYDAASHPAFMSAPVKSHWVVQK</sequence>
<dbReference type="EMBL" id="MFBJ01000030">
    <property type="protein sequence ID" value="OGD96155.1"/>
    <property type="molecule type" value="Genomic_DNA"/>
</dbReference>
<reference evidence="1 2" key="1">
    <citation type="journal article" date="2016" name="Nat. Commun.">
        <title>Thousands of microbial genomes shed light on interconnected biogeochemical processes in an aquifer system.</title>
        <authorList>
            <person name="Anantharaman K."/>
            <person name="Brown C.T."/>
            <person name="Hug L.A."/>
            <person name="Sharon I."/>
            <person name="Castelle C.J."/>
            <person name="Probst A.J."/>
            <person name="Thomas B.C."/>
            <person name="Singh A."/>
            <person name="Wilkins M.J."/>
            <person name="Karaoz U."/>
            <person name="Brodie E.L."/>
            <person name="Williams K.H."/>
            <person name="Hubbard S.S."/>
            <person name="Banfield J.F."/>
        </authorList>
    </citation>
    <scope>NUCLEOTIDE SEQUENCE [LARGE SCALE GENOMIC DNA]</scope>
</reference>
<protein>
    <submittedName>
        <fullName evidence="1">Uncharacterized protein</fullName>
    </submittedName>
</protein>
<dbReference type="AlphaFoldDB" id="A0A1F5GWG8"/>